<organism evidence="2 5">
    <name type="scientific">Yersinia pekkanenii</name>
    <dbReference type="NCBI Taxonomy" id="1288385"/>
    <lineage>
        <taxon>Bacteria</taxon>
        <taxon>Pseudomonadati</taxon>
        <taxon>Pseudomonadota</taxon>
        <taxon>Gammaproteobacteria</taxon>
        <taxon>Enterobacterales</taxon>
        <taxon>Yersiniaceae</taxon>
        <taxon>Yersinia</taxon>
    </lineage>
</organism>
<feature type="compositionally biased region" description="Basic and acidic residues" evidence="1">
    <location>
        <begin position="1"/>
        <end position="18"/>
    </location>
</feature>
<evidence type="ECO:0000313" key="4">
    <source>
        <dbReference type="Proteomes" id="UP000044625"/>
    </source>
</evidence>
<dbReference type="EMBL" id="CQAZ01000015">
    <property type="protein sequence ID" value="CNH72552.1"/>
    <property type="molecule type" value="Genomic_DNA"/>
</dbReference>
<feature type="region of interest" description="Disordered" evidence="1">
    <location>
        <begin position="1"/>
        <end position="38"/>
    </location>
</feature>
<reference evidence="2" key="2">
    <citation type="submission" date="2015-03" db="EMBL/GenBank/DDBJ databases">
        <authorList>
            <person name="Murphy D."/>
        </authorList>
    </citation>
    <scope>NUCLEOTIDE SEQUENCE [LARGE SCALE GENOMIC DNA]</scope>
    <source>
        <strain evidence="2">A125KOH2</strain>
    </source>
</reference>
<evidence type="ECO:0000313" key="5">
    <source>
        <dbReference type="Proteomes" id="UP000045840"/>
    </source>
</evidence>
<proteinExistence type="predicted"/>
<name>A0A0T9PM41_9GAMM</name>
<dbReference type="OrthoDB" id="9151203at2"/>
<dbReference type="RefSeq" id="WP_049612708.1">
    <property type="nucleotide sequence ID" value="NZ_CAWMMU010000017.1"/>
</dbReference>
<evidence type="ECO:0000256" key="1">
    <source>
        <dbReference type="SAM" id="MobiDB-lite"/>
    </source>
</evidence>
<evidence type="ECO:0000313" key="2">
    <source>
        <dbReference type="EMBL" id="CNH72552.1"/>
    </source>
</evidence>
<gene>
    <name evidence="2" type="ORF">ERS008529_01961</name>
    <name evidence="3" type="ORF">ERS137968_03169</name>
</gene>
<keyword evidence="4" id="KW-1185">Reference proteome</keyword>
<sequence length="651" mass="74756">MLKICEKPKKKPKTDDGSSRSTTEASPEKNILVVGYSPTGGGHTGRTLDIVRHAIEHGTIDKNYLVILYVPPLWDKKERPEILKTLIEKLLDKSIKVKVIESEKPVYGYLNPETGGSDDAKILERIALQPLRNKLNNIFYDEELTYEEKIKLLQKNNFLVKYFGEPIKLTKKISEIEYEEKNKYKGKKIDNLQRMQANTLMTELVNDYGKDNIKILSDMDPALQKAARNNNINPSNRLDQQNHAILLDLKDPHDKNNLNMKNAVLAKVLGGRGEKISHISLGGKNTLKEAHTTLEKLYKENNPLMEGIREDIYKKIFNEANKNKLDNNKPENNIDNFSGVIKGKEVTDHEKIDSVIYIYAHKKTNKILGIIKDRIDNEHDGYNDKVFIFCGNNAIPGYNAMHLAYLIDAHGITTSGAGTSGEFVYLHKNAGAESNLLSLPIEGHNEQEKITCVLHEDEITKKHMFPKDINIKDLEKNIDELVKESRHDKKDDSKFYTKMLKALSNEETYVKQAHDILFGEEELSEESLKQQEIQQKMYENENLKGTRKYLNLVFQLLNFLTENKNPFPINIEFAEGKHKAGLKLINIHETIKTFQYDWLMKKKLGLLKEDDVKDLPLITEVRTLIGSKNYTNKDEHEKLKKRFGDHMTTGF</sequence>
<reference evidence="5" key="3">
    <citation type="submission" date="2015-03" db="EMBL/GenBank/DDBJ databases">
        <authorList>
            <consortium name="Pathogen Informatics"/>
        </authorList>
    </citation>
    <scope>NUCLEOTIDE SEQUENCE [LARGE SCALE GENOMIC DNA]</scope>
    <source>
        <strain evidence="5">A125KOH2</strain>
    </source>
</reference>
<dbReference type="Proteomes" id="UP000045840">
    <property type="component" value="Unassembled WGS sequence"/>
</dbReference>
<protein>
    <submittedName>
        <fullName evidence="2">Uncharacterized protein</fullName>
    </submittedName>
</protein>
<dbReference type="Proteomes" id="UP000044625">
    <property type="component" value="Unassembled WGS sequence"/>
</dbReference>
<dbReference type="AlphaFoldDB" id="A0A0T9PM41"/>
<accession>A0A0T9PM41</accession>
<dbReference type="EMBL" id="CWJL01000017">
    <property type="protein sequence ID" value="CRY68071.1"/>
    <property type="molecule type" value="Genomic_DNA"/>
</dbReference>
<reference evidence="3 4" key="1">
    <citation type="submission" date="2015-03" db="EMBL/GenBank/DDBJ databases">
        <authorList>
            <consortium name="Pathogen Informatics"/>
            <person name="Murphy D."/>
        </authorList>
    </citation>
    <scope>NUCLEOTIDE SEQUENCE [LARGE SCALE GENOMIC DNA]</scope>
    <source>
        <strain evidence="3">Type strain: CIP110230</strain>
        <strain evidence="4">type strain: CIP110230</strain>
    </source>
</reference>
<evidence type="ECO:0000313" key="3">
    <source>
        <dbReference type="EMBL" id="CRY68071.1"/>
    </source>
</evidence>